<accession>A0A6J5PW03</accession>
<feature type="transmembrane region" description="Helical" evidence="1">
    <location>
        <begin position="28"/>
        <end position="46"/>
    </location>
</feature>
<name>A0A6J5PW03_9CAUD</name>
<protein>
    <submittedName>
        <fullName evidence="3">Uncharacterized protein</fullName>
    </submittedName>
</protein>
<dbReference type="EMBL" id="LR796897">
    <property type="protein sequence ID" value="CAB4173238.1"/>
    <property type="molecule type" value="Genomic_DNA"/>
</dbReference>
<evidence type="ECO:0000256" key="1">
    <source>
        <dbReference type="SAM" id="Phobius"/>
    </source>
</evidence>
<gene>
    <name evidence="2" type="ORF">UFOVP309_27</name>
    <name evidence="3" type="ORF">UFOVP946_34</name>
</gene>
<reference evidence="3" key="1">
    <citation type="submission" date="2020-05" db="EMBL/GenBank/DDBJ databases">
        <authorList>
            <person name="Chiriac C."/>
            <person name="Salcher M."/>
            <person name="Ghai R."/>
            <person name="Kavagutti S V."/>
        </authorList>
    </citation>
    <scope>NUCLEOTIDE SEQUENCE</scope>
</reference>
<keyword evidence="1" id="KW-1133">Transmembrane helix</keyword>
<evidence type="ECO:0000313" key="3">
    <source>
        <dbReference type="EMBL" id="CAB4173238.1"/>
    </source>
</evidence>
<evidence type="ECO:0000313" key="2">
    <source>
        <dbReference type="EMBL" id="CAB4136541.1"/>
    </source>
</evidence>
<organism evidence="3">
    <name type="scientific">uncultured Caudovirales phage</name>
    <dbReference type="NCBI Taxonomy" id="2100421"/>
    <lineage>
        <taxon>Viruses</taxon>
        <taxon>Duplodnaviria</taxon>
        <taxon>Heunggongvirae</taxon>
        <taxon>Uroviricota</taxon>
        <taxon>Caudoviricetes</taxon>
        <taxon>Peduoviridae</taxon>
        <taxon>Maltschvirus</taxon>
        <taxon>Maltschvirus maltsch</taxon>
    </lineage>
</organism>
<keyword evidence="1" id="KW-0812">Transmembrane</keyword>
<proteinExistence type="predicted"/>
<dbReference type="EMBL" id="LR796320">
    <property type="protein sequence ID" value="CAB4136541.1"/>
    <property type="molecule type" value="Genomic_DNA"/>
</dbReference>
<keyword evidence="1" id="KW-0472">Membrane</keyword>
<sequence length="118" mass="13458">MIGLLLGLAILGFGISLCIYENTEGFGILISILTSLFLLIHIPMCLGSSYKYDRNLVERNSFIESLKNARLNNNNYELAAISKDIFQYNKELAILKYENNGILDCYIDDRYLNLKPIK</sequence>